<keyword evidence="3" id="KW-1185">Reference proteome</keyword>
<feature type="region of interest" description="Disordered" evidence="1">
    <location>
        <begin position="242"/>
        <end position="275"/>
    </location>
</feature>
<accession>A0AAD6T5V8</accession>
<organism evidence="2 3">
    <name type="scientific">Mycena alexandri</name>
    <dbReference type="NCBI Taxonomy" id="1745969"/>
    <lineage>
        <taxon>Eukaryota</taxon>
        <taxon>Fungi</taxon>
        <taxon>Dikarya</taxon>
        <taxon>Basidiomycota</taxon>
        <taxon>Agaricomycotina</taxon>
        <taxon>Agaricomycetes</taxon>
        <taxon>Agaricomycetidae</taxon>
        <taxon>Agaricales</taxon>
        <taxon>Marasmiineae</taxon>
        <taxon>Mycenaceae</taxon>
        <taxon>Mycena</taxon>
    </lineage>
</organism>
<name>A0AAD6T5V8_9AGAR</name>
<evidence type="ECO:0000313" key="2">
    <source>
        <dbReference type="EMBL" id="KAJ7039795.1"/>
    </source>
</evidence>
<evidence type="ECO:0000313" key="3">
    <source>
        <dbReference type="Proteomes" id="UP001218188"/>
    </source>
</evidence>
<evidence type="ECO:0000256" key="1">
    <source>
        <dbReference type="SAM" id="MobiDB-lite"/>
    </source>
</evidence>
<dbReference type="AlphaFoldDB" id="A0AAD6T5V8"/>
<feature type="compositionally biased region" description="Basic and acidic residues" evidence="1">
    <location>
        <begin position="261"/>
        <end position="275"/>
    </location>
</feature>
<dbReference type="EMBL" id="JARJCM010000025">
    <property type="protein sequence ID" value="KAJ7039795.1"/>
    <property type="molecule type" value="Genomic_DNA"/>
</dbReference>
<gene>
    <name evidence="2" type="ORF">C8F04DRAFT_1316060</name>
</gene>
<protein>
    <submittedName>
        <fullName evidence="2">Uncharacterized protein</fullName>
    </submittedName>
</protein>
<proteinExistence type="predicted"/>
<sequence>MIFIIIINWTQLDTELPPSHGCVSSRESWAPALSDAGSYCFNMQFESPLLTITTAGRQKLAECLDTFNAWIHCNSTLEKEIFPFGPHVCGCSAFGTASLTSCATSWINIFNAPKYATRRGAAYGRRRVKFSSPVWSKAKKCSLHTTRRPLSLGARSGSLHARRASPALKPIRSAIYGTVFVLSAGLFTIYYLDVRSGIHRYVFAPLLRHGLDAEPGGNGFCEETLRTLNHTKINMTTVYSAASERGSQRATEKTMTTRAKTRTEYASEKAKPVRRWGHDGKRTRLNWRRRSEEGDIKDVGYDRGPGKVLSSDRILEQWQGGNTTYGTTAAEKLERMGGHTAAAVAARAKEPGWQWWKAAGTNTWVYNGRGHKNRRTSATNTCVRAQRSVEIERERGKDMMCSNGEEG</sequence>
<comment type="caution">
    <text evidence="2">The sequence shown here is derived from an EMBL/GenBank/DDBJ whole genome shotgun (WGS) entry which is preliminary data.</text>
</comment>
<reference evidence="2" key="1">
    <citation type="submission" date="2023-03" db="EMBL/GenBank/DDBJ databases">
        <title>Massive genome expansion in bonnet fungi (Mycena s.s.) driven by repeated elements and novel gene families across ecological guilds.</title>
        <authorList>
            <consortium name="Lawrence Berkeley National Laboratory"/>
            <person name="Harder C.B."/>
            <person name="Miyauchi S."/>
            <person name="Viragh M."/>
            <person name="Kuo A."/>
            <person name="Thoen E."/>
            <person name="Andreopoulos B."/>
            <person name="Lu D."/>
            <person name="Skrede I."/>
            <person name="Drula E."/>
            <person name="Henrissat B."/>
            <person name="Morin E."/>
            <person name="Kohler A."/>
            <person name="Barry K."/>
            <person name="LaButti K."/>
            <person name="Morin E."/>
            <person name="Salamov A."/>
            <person name="Lipzen A."/>
            <person name="Mereny Z."/>
            <person name="Hegedus B."/>
            <person name="Baldrian P."/>
            <person name="Stursova M."/>
            <person name="Weitz H."/>
            <person name="Taylor A."/>
            <person name="Grigoriev I.V."/>
            <person name="Nagy L.G."/>
            <person name="Martin F."/>
            <person name="Kauserud H."/>
        </authorList>
    </citation>
    <scope>NUCLEOTIDE SEQUENCE</scope>
    <source>
        <strain evidence="2">CBHHK200</strain>
    </source>
</reference>
<dbReference type="Proteomes" id="UP001218188">
    <property type="component" value="Unassembled WGS sequence"/>
</dbReference>